<dbReference type="SMART" id="SM00347">
    <property type="entry name" value="HTH_MARR"/>
    <property type="match status" value="1"/>
</dbReference>
<evidence type="ECO:0000259" key="4">
    <source>
        <dbReference type="PROSITE" id="PS50995"/>
    </source>
</evidence>
<dbReference type="EMBL" id="JBGFFX010000002">
    <property type="protein sequence ID" value="MEY8769633.1"/>
    <property type="molecule type" value="Genomic_DNA"/>
</dbReference>
<protein>
    <submittedName>
        <fullName evidence="5">MarR family winged helix-turn-helix transcriptional regulator</fullName>
    </submittedName>
</protein>
<keyword evidence="2" id="KW-0238">DNA-binding</keyword>
<comment type="caution">
    <text evidence="5">The sequence shown here is derived from an EMBL/GenBank/DDBJ whole genome shotgun (WGS) entry which is preliminary data.</text>
</comment>
<sequence>MNIQDLTFSRLLHLTAQAWRQAIDRRVKEDGLTTSSWMAIATLATQTAPVSQKELALALGLEEATIVPLVDRLVKQQLVVRTQPPEDRRKRLVAITPAGTALHQQLAGEIEKLRNELLATISRDELIVAQRVLQKLLKATEAK</sequence>
<evidence type="ECO:0000256" key="3">
    <source>
        <dbReference type="ARBA" id="ARBA00023163"/>
    </source>
</evidence>
<proteinExistence type="predicted"/>
<dbReference type="InterPro" id="IPR000835">
    <property type="entry name" value="HTH_MarR-typ"/>
</dbReference>
<keyword evidence="1" id="KW-0805">Transcription regulation</keyword>
<organism evidence="5 6">
    <name type="scientific">Erwinia aeris</name>
    <dbReference type="NCBI Taxonomy" id="3239803"/>
    <lineage>
        <taxon>Bacteria</taxon>
        <taxon>Pseudomonadati</taxon>
        <taxon>Pseudomonadota</taxon>
        <taxon>Gammaproteobacteria</taxon>
        <taxon>Enterobacterales</taxon>
        <taxon>Erwiniaceae</taxon>
        <taxon>Erwinia</taxon>
    </lineage>
</organism>
<dbReference type="PRINTS" id="PR00598">
    <property type="entry name" value="HTHMARR"/>
</dbReference>
<feature type="domain" description="HTH marR-type" evidence="4">
    <location>
        <begin position="5"/>
        <end position="138"/>
    </location>
</feature>
<dbReference type="Proteomes" id="UP001565243">
    <property type="component" value="Unassembled WGS sequence"/>
</dbReference>
<evidence type="ECO:0000256" key="1">
    <source>
        <dbReference type="ARBA" id="ARBA00023015"/>
    </source>
</evidence>
<accession>A0ABV4E3Y8</accession>
<dbReference type="PANTHER" id="PTHR33164:SF64">
    <property type="entry name" value="TRANSCRIPTIONAL REGULATOR SLYA"/>
    <property type="match status" value="1"/>
</dbReference>
<evidence type="ECO:0000313" key="6">
    <source>
        <dbReference type="Proteomes" id="UP001565243"/>
    </source>
</evidence>
<reference evidence="5 6" key="1">
    <citation type="submission" date="2024-07" db="EMBL/GenBank/DDBJ databases">
        <authorList>
            <person name="Hebao G."/>
        </authorList>
    </citation>
    <scope>NUCLEOTIDE SEQUENCE [LARGE SCALE GENOMIC DNA]</scope>
    <source>
        <strain evidence="5 6">ACCC 02193</strain>
    </source>
</reference>
<dbReference type="Gene3D" id="1.10.10.10">
    <property type="entry name" value="Winged helix-like DNA-binding domain superfamily/Winged helix DNA-binding domain"/>
    <property type="match status" value="1"/>
</dbReference>
<keyword evidence="6" id="KW-1185">Reference proteome</keyword>
<dbReference type="Pfam" id="PF01047">
    <property type="entry name" value="MarR"/>
    <property type="match status" value="1"/>
</dbReference>
<keyword evidence="3" id="KW-0804">Transcription</keyword>
<dbReference type="RefSeq" id="WP_253454643.1">
    <property type="nucleotide sequence ID" value="NZ_JBGFFX010000002.1"/>
</dbReference>
<evidence type="ECO:0000313" key="5">
    <source>
        <dbReference type="EMBL" id="MEY8769633.1"/>
    </source>
</evidence>
<dbReference type="SUPFAM" id="SSF46785">
    <property type="entry name" value="Winged helix' DNA-binding domain"/>
    <property type="match status" value="1"/>
</dbReference>
<dbReference type="PROSITE" id="PS50995">
    <property type="entry name" value="HTH_MARR_2"/>
    <property type="match status" value="1"/>
</dbReference>
<gene>
    <name evidence="5" type="ORF">AB6T85_04145</name>
</gene>
<dbReference type="InterPro" id="IPR036388">
    <property type="entry name" value="WH-like_DNA-bd_sf"/>
</dbReference>
<evidence type="ECO:0000256" key="2">
    <source>
        <dbReference type="ARBA" id="ARBA00023125"/>
    </source>
</evidence>
<dbReference type="InterPro" id="IPR036390">
    <property type="entry name" value="WH_DNA-bd_sf"/>
</dbReference>
<dbReference type="InterPro" id="IPR039422">
    <property type="entry name" value="MarR/SlyA-like"/>
</dbReference>
<dbReference type="PANTHER" id="PTHR33164">
    <property type="entry name" value="TRANSCRIPTIONAL REGULATOR, MARR FAMILY"/>
    <property type="match status" value="1"/>
</dbReference>
<name>A0ABV4E3Y8_9GAMM</name>